<dbReference type="InterPro" id="IPR029312">
    <property type="entry name" value="FANCI_HD2"/>
</dbReference>
<dbReference type="GO" id="GO:0006281">
    <property type="term" value="P:DNA repair"/>
    <property type="evidence" value="ECO:0007669"/>
    <property type="project" value="InterPro"/>
</dbReference>
<dbReference type="GO" id="GO:0070182">
    <property type="term" value="F:DNA polymerase binding"/>
    <property type="evidence" value="ECO:0007669"/>
    <property type="project" value="TreeGrafter"/>
</dbReference>
<dbReference type="Pfam" id="PF14680">
    <property type="entry name" value="FANCI_HD2"/>
    <property type="match status" value="1"/>
</dbReference>
<evidence type="ECO:0000259" key="2">
    <source>
        <dbReference type="Pfam" id="PF14675"/>
    </source>
</evidence>
<feature type="domain" description="FANCI helical" evidence="5">
    <location>
        <begin position="600"/>
        <end position="832"/>
    </location>
</feature>
<dbReference type="InterPro" id="IPR029308">
    <property type="entry name" value="FANCI_S1"/>
</dbReference>
<feature type="domain" description="FANCI solenoid 4" evidence="4">
    <location>
        <begin position="1216"/>
        <end position="1358"/>
    </location>
</feature>
<feature type="compositionally biased region" description="Basic and acidic residues" evidence="1">
    <location>
        <begin position="1351"/>
        <end position="1371"/>
    </location>
</feature>
<evidence type="ECO:0000259" key="4">
    <source>
        <dbReference type="Pfam" id="PF14678"/>
    </source>
</evidence>
<name>A0A5B8MEI5_9CHLO</name>
<dbReference type="InterPro" id="IPR016024">
    <property type="entry name" value="ARM-type_fold"/>
</dbReference>
<dbReference type="EMBL" id="CP031034">
    <property type="protein sequence ID" value="QDZ17722.1"/>
    <property type="molecule type" value="Genomic_DNA"/>
</dbReference>
<evidence type="ECO:0000313" key="6">
    <source>
        <dbReference type="EMBL" id="QDZ17722.1"/>
    </source>
</evidence>
<feature type="region of interest" description="Disordered" evidence="1">
    <location>
        <begin position="1349"/>
        <end position="1371"/>
    </location>
</feature>
<proteinExistence type="predicted"/>
<dbReference type="Pfam" id="PF14676">
    <property type="entry name" value="FANCI_S2"/>
    <property type="match status" value="1"/>
</dbReference>
<dbReference type="InterPro" id="IPR029315">
    <property type="entry name" value="FANCI_S2"/>
</dbReference>
<dbReference type="Proteomes" id="UP000316726">
    <property type="component" value="Chromosome 1"/>
</dbReference>
<dbReference type="PANTHER" id="PTHR21818">
    <property type="entry name" value="BC025462 PROTEIN"/>
    <property type="match status" value="1"/>
</dbReference>
<dbReference type="OrthoDB" id="195089at2759"/>
<evidence type="ECO:0000259" key="5">
    <source>
        <dbReference type="Pfam" id="PF14680"/>
    </source>
</evidence>
<organism evidence="6 7">
    <name type="scientific">Chloropicon primus</name>
    <dbReference type="NCBI Taxonomy" id="1764295"/>
    <lineage>
        <taxon>Eukaryota</taxon>
        <taxon>Viridiplantae</taxon>
        <taxon>Chlorophyta</taxon>
        <taxon>Chloropicophyceae</taxon>
        <taxon>Chloropicales</taxon>
        <taxon>Chloropicaceae</taxon>
        <taxon>Chloropicon</taxon>
    </lineage>
</organism>
<dbReference type="InterPro" id="IPR026171">
    <property type="entry name" value="FANCI"/>
</dbReference>
<feature type="domain" description="FANCI solenoid 1" evidence="2">
    <location>
        <begin position="202"/>
        <end position="328"/>
    </location>
</feature>
<reference evidence="6 7" key="1">
    <citation type="submission" date="2018-07" db="EMBL/GenBank/DDBJ databases">
        <title>The complete nuclear genome of the prasinophyte Chloropicon primus (CCMP1205).</title>
        <authorList>
            <person name="Pombert J.-F."/>
            <person name="Otis C."/>
            <person name="Turmel M."/>
            <person name="Lemieux C."/>
        </authorList>
    </citation>
    <scope>NUCLEOTIDE SEQUENCE [LARGE SCALE GENOMIC DNA]</scope>
    <source>
        <strain evidence="6 7">CCMP1205</strain>
    </source>
</reference>
<dbReference type="SUPFAM" id="SSF48371">
    <property type="entry name" value="ARM repeat"/>
    <property type="match status" value="1"/>
</dbReference>
<sequence length="1371" mass="153766">MAGAGAANMCGDLRDKLLKLSRSERQQSSFQKKVEKRKQMTRLLVAFCGGDSFEEKVDQLGSQVRTAESPSEYAYALFFALQNTPNEGCGGEGSGNDFSNEDKSRLAKCVFEQLLLWVRDKDEQGADLLLAALGKGFDAIDDNYVPLVVDEIVNTFDNSSTTDLTSLLEVIPHAVRKLRESGSASRLGFASTSLELPIWCSGAHEGKLDPDLFQTKVIEYVCSLNWKSAQAAAIVGALRELRLGAEDVSIIIKKIVAFCMSADLQSVPALVYQLLLTSLQGSSDMALKGVAKMFERLEKKFWSDASSSKTILLTVEGTVLLQLNIIAKQKQNMAQTLVRALRESGSPLRPFLFGMLLSLARITKCEKCIFDHLQEAVLSHYASKRLQMPSRTWKMARAAVCDNSFEDLVDETVSRSHYWDVTIQSLVQFGKTLIKSTSISARDRAALLSGGAEEDNNPWLKRILLGVYILHKTFEAHDAVRTEILKQCQQEILNNSDCSIYYIHLLAKLCIHCKPAVAENSGLVKECLDCFLIISPSVAVNYFISILPLLACSRDLKNYAVIVLRKAMFSRNYDHRFTAVKCLMHLTLADALPDFRADSGSQASCSQHSQVVNPSGSGGYHDLLGFLRKGLKQQYALRKMLYNGLTELSKLKPGLANLAFEMLLPHFHEFYEEDMDLQPPLRIEKCSSLVASKFRPVEPLHSLVSCVQNLTRAFGGMDDGLESQGAQSQWSIPPGSQRSLVCRRMVQDCNKLHQRMVRVTLEDFGIDKSMDLDVSSSLGQANLHMCYILRGCLEAMIDMESSNMQRNIGTQHSNARGLTHLFEMHHRLSAMMEKRPKPSPKEMKGRVDSGVSDFFKDFEESKVTHMTATSLAYFLDVLRTGEFPCKSQSAPDDPAMYTQSTGMKLARDFRFRLFVLRQCNAMLETVRRWETHFAKVRLACGGSGQKEEISRDIMKLEGRTDWFDVGIPLFNTCEIFVLAECNVRRNGASSQRPRSSQDEMVLLYEACSSIEKLVSIAMMSKRFVEEFSQQSSPGDLEGIELGTEEDLHPVIFLYAHLHKLLLGLVEARFFREAELMANAVFRICSCYPRELGAPASDLARKALQMSETDHVGFVRAVLRIALCFSYSPADMKICEEILEGCNEHYCHGFEEDGSETQRVPGKYGGIITDKTVVALEHVINSHCYEVTDDIVQRMSKSRSGFQSSLPERMVSVLQPTLCSAKLSLDQNADLTVKLLTKVYKTIGDMAKQVAAQKGKFMHSSFVELCDNHLHELTPEVYSYIEELVPHEEELEEEKENANKNKILSNLKKEARRIPNLIYNIEDCERKLIALSKSSGVNLMKNAKKSTARSFKFSEAKQEQREESEAKKLRLV</sequence>
<dbReference type="Pfam" id="PF14678">
    <property type="entry name" value="FANCI_S4"/>
    <property type="match status" value="1"/>
</dbReference>
<keyword evidence="7" id="KW-1185">Reference proteome</keyword>
<dbReference type="PANTHER" id="PTHR21818:SF0">
    <property type="entry name" value="FANCONI ANEMIA GROUP I PROTEIN"/>
    <property type="match status" value="1"/>
</dbReference>
<evidence type="ECO:0000313" key="7">
    <source>
        <dbReference type="Proteomes" id="UP000316726"/>
    </source>
</evidence>
<evidence type="ECO:0000259" key="3">
    <source>
        <dbReference type="Pfam" id="PF14676"/>
    </source>
</evidence>
<dbReference type="InterPro" id="IPR029314">
    <property type="entry name" value="FANCI_S4"/>
</dbReference>
<feature type="domain" description="FANCI solenoid 2" evidence="3">
    <location>
        <begin position="423"/>
        <end position="583"/>
    </location>
</feature>
<evidence type="ECO:0000256" key="1">
    <source>
        <dbReference type="SAM" id="MobiDB-lite"/>
    </source>
</evidence>
<accession>A0A5B8MEI5</accession>
<gene>
    <name evidence="6" type="ORF">A3770_01p02400</name>
</gene>
<dbReference type="STRING" id="1764295.A0A5B8MEI5"/>
<dbReference type="Pfam" id="PF14675">
    <property type="entry name" value="FANCI_S1"/>
    <property type="match status" value="1"/>
</dbReference>
<protein>
    <submittedName>
        <fullName evidence="6">FANCI solenoid domain-containing protein</fullName>
    </submittedName>
</protein>